<comment type="caution">
    <text evidence="1">The sequence shown here is derived from an EMBL/GenBank/DDBJ whole genome shotgun (WGS) entry which is preliminary data.</text>
</comment>
<reference evidence="1 2" key="1">
    <citation type="submission" date="2016-02" db="EMBL/GenBank/DDBJ databases">
        <authorList>
            <person name="Wen L."/>
            <person name="He K."/>
            <person name="Yang H."/>
        </authorList>
    </citation>
    <scope>NUCLEOTIDE SEQUENCE [LARGE SCALE GENOMIC DNA]</scope>
    <source>
        <strain evidence="1 2">TSA40</strain>
    </source>
</reference>
<gene>
    <name evidence="1" type="ORF">AYR66_19610</name>
</gene>
<dbReference type="InterPro" id="IPR011009">
    <property type="entry name" value="Kinase-like_dom_sf"/>
</dbReference>
<evidence type="ECO:0008006" key="3">
    <source>
        <dbReference type="Google" id="ProtNLM"/>
    </source>
</evidence>
<accession>A0A254TFD2</accession>
<sequence>MRQDADLAQHALVQELAAAWQRGGLDVSFIETHISRVVLAGPYAYKFKKPVRFPFLDFTPVAMRRFYCEEECRLGRRLAPDLYLGVMAITGTTRHPVLDGAGAAIEFAVKMQRFPQEALWTARIADGVLSRQEIDALAAKVARFHGAADIAVAGSPWGTADVIFGTADDTFKELDALLDDGTSRERMGVLRGWDAKQRSRLAMHFERRKRQGAVRECHGDLHCSNILTLGGKVEVFDSIEFSSALRWIDVMNDIAFASMDLRFRGEKTLSARLLNKYLAQTGDYDGLAVFAYYQVHHALVRCKVALLAASQLSGEGRAASMATAVRYLESAIDIARPEWRAIVVTHGFSGSGKSTFASAFAERSGAIMLRSDIERKRLYNRSMQARQPVPDNDPLYSSIATRHTYERLRDIARYVIAEAHLPVIVDAAFLRAEQRSMFSGLARELGVPFLIVDIHANEAAMRERLEKRSRENQDPSDADTHVLLQQIRSAEPLGAEESGSVFSVDMDGHPDQGQLSAACDLAFRRCVSRIDRTRP</sequence>
<proteinExistence type="predicted"/>
<evidence type="ECO:0000313" key="1">
    <source>
        <dbReference type="EMBL" id="OWW21359.1"/>
    </source>
</evidence>
<dbReference type="Gene3D" id="3.40.50.300">
    <property type="entry name" value="P-loop containing nucleotide triphosphate hydrolases"/>
    <property type="match status" value="1"/>
</dbReference>
<dbReference type="EMBL" id="LSTO01000001">
    <property type="protein sequence ID" value="OWW21359.1"/>
    <property type="molecule type" value="Genomic_DNA"/>
</dbReference>
<organism evidence="1 2">
    <name type="scientific">Noviherbaspirillum denitrificans</name>
    <dbReference type="NCBI Taxonomy" id="1968433"/>
    <lineage>
        <taxon>Bacteria</taxon>
        <taxon>Pseudomonadati</taxon>
        <taxon>Pseudomonadota</taxon>
        <taxon>Betaproteobacteria</taxon>
        <taxon>Burkholderiales</taxon>
        <taxon>Oxalobacteraceae</taxon>
        <taxon>Noviherbaspirillum</taxon>
    </lineage>
</organism>
<dbReference type="Proteomes" id="UP000197535">
    <property type="component" value="Unassembled WGS sequence"/>
</dbReference>
<dbReference type="OrthoDB" id="9810277at2"/>
<dbReference type="RefSeq" id="WP_088708215.1">
    <property type="nucleotide sequence ID" value="NZ_LSTO01000001.1"/>
</dbReference>
<dbReference type="AlphaFoldDB" id="A0A254TFD2"/>
<keyword evidence="2" id="KW-1185">Reference proteome</keyword>
<dbReference type="PANTHER" id="PTHR43883">
    <property type="entry name" value="SLR0207 PROTEIN"/>
    <property type="match status" value="1"/>
</dbReference>
<dbReference type="InterPro" id="IPR027417">
    <property type="entry name" value="P-loop_NTPase"/>
</dbReference>
<dbReference type="SUPFAM" id="SSF56112">
    <property type="entry name" value="Protein kinase-like (PK-like)"/>
    <property type="match status" value="1"/>
</dbReference>
<name>A0A254TFD2_9BURK</name>
<protein>
    <recommendedName>
        <fullName evidence="3">Aminoglycoside phosphotransferase</fullName>
    </recommendedName>
</protein>
<dbReference type="InterPro" id="IPR052732">
    <property type="entry name" value="Cell-binding_unc_protein"/>
</dbReference>
<dbReference type="SUPFAM" id="SSF52540">
    <property type="entry name" value="P-loop containing nucleoside triphosphate hydrolases"/>
    <property type="match status" value="1"/>
</dbReference>
<dbReference type="PANTHER" id="PTHR43883:SF1">
    <property type="entry name" value="GLUCONOKINASE"/>
    <property type="match status" value="1"/>
</dbReference>
<evidence type="ECO:0000313" key="2">
    <source>
        <dbReference type="Proteomes" id="UP000197535"/>
    </source>
</evidence>
<dbReference type="Pfam" id="PF13671">
    <property type="entry name" value="AAA_33"/>
    <property type="match status" value="1"/>
</dbReference>